<dbReference type="EMBL" id="LAZR01009159">
    <property type="protein sequence ID" value="KKM74325.1"/>
    <property type="molecule type" value="Genomic_DNA"/>
</dbReference>
<protein>
    <recommendedName>
        <fullName evidence="2">Rubrerythrin diiron-binding domain-containing protein</fullName>
    </recommendedName>
</protein>
<name>A0A0F9MCJ4_9ZZZZ</name>
<reference evidence="1" key="1">
    <citation type="journal article" date="2015" name="Nature">
        <title>Complex archaea that bridge the gap between prokaryotes and eukaryotes.</title>
        <authorList>
            <person name="Spang A."/>
            <person name="Saw J.H."/>
            <person name="Jorgensen S.L."/>
            <person name="Zaremba-Niedzwiedzka K."/>
            <person name="Martijn J."/>
            <person name="Lind A.E."/>
            <person name="van Eijk R."/>
            <person name="Schleper C."/>
            <person name="Guy L."/>
            <person name="Ettema T.J."/>
        </authorList>
    </citation>
    <scope>NUCLEOTIDE SEQUENCE</scope>
</reference>
<sequence length="80" mass="9743">MIKKKELIETLYNALDSEEEANNQFYDYTINSLKYYEWLSEEKREKVKDIITKLRDDTQRHKKVLENLIQDIKEGNKNVF</sequence>
<organism evidence="1">
    <name type="scientific">marine sediment metagenome</name>
    <dbReference type="NCBI Taxonomy" id="412755"/>
    <lineage>
        <taxon>unclassified sequences</taxon>
        <taxon>metagenomes</taxon>
        <taxon>ecological metagenomes</taxon>
    </lineage>
</organism>
<gene>
    <name evidence="1" type="ORF">LCGC14_1401420</name>
</gene>
<comment type="caution">
    <text evidence="1">The sequence shown here is derived from an EMBL/GenBank/DDBJ whole genome shotgun (WGS) entry which is preliminary data.</text>
</comment>
<evidence type="ECO:0008006" key="2">
    <source>
        <dbReference type="Google" id="ProtNLM"/>
    </source>
</evidence>
<proteinExistence type="predicted"/>
<evidence type="ECO:0000313" key="1">
    <source>
        <dbReference type="EMBL" id="KKM74325.1"/>
    </source>
</evidence>
<dbReference type="InterPro" id="IPR009078">
    <property type="entry name" value="Ferritin-like_SF"/>
</dbReference>
<dbReference type="SUPFAM" id="SSF47240">
    <property type="entry name" value="Ferritin-like"/>
    <property type="match status" value="1"/>
</dbReference>
<accession>A0A0F9MCJ4</accession>
<dbReference type="AlphaFoldDB" id="A0A0F9MCJ4"/>